<feature type="compositionally biased region" description="Gly residues" evidence="1">
    <location>
        <begin position="158"/>
        <end position="182"/>
    </location>
</feature>
<sequence>MKPSFYVVNRGSISLLVLFILSSLSSYLMAQNSGSVTTTQSFSYTGQIVSWTVPTGVTSLTIEARGAEGGFGDRQFGGDFIIFPAGKGALIRGTVAVSGGQTLKILVGQKSPNRNGGGGGSFITTNTNAPLIIAGGGGGSGTDYDLATKDGQSSRTGGANGGSDGNGGPAIAGASAGGGGLLTDGSNSNFPNGPNEQSRGGKAFVNGGAGSSNNDSFGLGGFGGGGSGTGTAAGGGGGGYSGGGGNKGPGGGGGSFNGGINQTNTVGANSGNGLVNITYATPPQPIRYVKQGGTGDGTSWVNASGDLQSQINIAGAQQVWVAGGTFYPTATTDRTASFSLRNGVSVYGGFRGDEQLLSGRPRFNPTTGSPSSTTLSGDIGQRGTTTDNSYHVINNQSVDNTALLDGFVISGGNANDVNNLANNYGGGISNGNSSPALTNLLIQGNVTSSLGGGGGISLTTNSSPRLTNCVIKGNSGSLGGGIYSNSSTTSTLINCVISENSAGYGGGVFTAASNTSLDLVNVVISNNTTSQQGGAFISMGLLRRFA</sequence>
<dbReference type="AlphaFoldDB" id="A0A927B240"/>
<dbReference type="Proteomes" id="UP000653797">
    <property type="component" value="Unassembled WGS sequence"/>
</dbReference>
<accession>A0A927B240</accession>
<organism evidence="3 4">
    <name type="scientific">Spirosoma validum</name>
    <dbReference type="NCBI Taxonomy" id="2771355"/>
    <lineage>
        <taxon>Bacteria</taxon>
        <taxon>Pseudomonadati</taxon>
        <taxon>Bacteroidota</taxon>
        <taxon>Cytophagia</taxon>
        <taxon>Cytophagales</taxon>
        <taxon>Cytophagaceae</taxon>
        <taxon>Spirosoma</taxon>
    </lineage>
</organism>
<evidence type="ECO:0000256" key="1">
    <source>
        <dbReference type="SAM" id="MobiDB-lite"/>
    </source>
</evidence>
<feature type="chain" id="PRO_5037289587" description="Right-handed parallel beta-helix repeat-containing protein" evidence="2">
    <location>
        <begin position="31"/>
        <end position="546"/>
    </location>
</feature>
<keyword evidence="2" id="KW-0732">Signal</keyword>
<dbReference type="EMBL" id="JACXAA010000004">
    <property type="protein sequence ID" value="MBD2753918.1"/>
    <property type="molecule type" value="Genomic_DNA"/>
</dbReference>
<comment type="caution">
    <text evidence="3">The sequence shown here is derived from an EMBL/GenBank/DDBJ whole genome shotgun (WGS) entry which is preliminary data.</text>
</comment>
<protein>
    <recommendedName>
        <fullName evidence="5">Right-handed parallel beta-helix repeat-containing protein</fullName>
    </recommendedName>
</protein>
<keyword evidence="4" id="KW-1185">Reference proteome</keyword>
<proteinExistence type="predicted"/>
<gene>
    <name evidence="3" type="ORF">IC230_13510</name>
</gene>
<evidence type="ECO:0000313" key="4">
    <source>
        <dbReference type="Proteomes" id="UP000653797"/>
    </source>
</evidence>
<reference evidence="3" key="1">
    <citation type="submission" date="2020-09" db="EMBL/GenBank/DDBJ databases">
        <authorList>
            <person name="Kim M.K."/>
        </authorList>
    </citation>
    <scope>NUCLEOTIDE SEQUENCE</scope>
    <source>
        <strain evidence="3">BT704</strain>
    </source>
</reference>
<dbReference type="InterPro" id="IPR011050">
    <property type="entry name" value="Pectin_lyase_fold/virulence"/>
</dbReference>
<feature type="compositionally biased region" description="Low complexity" evidence="1">
    <location>
        <begin position="365"/>
        <end position="377"/>
    </location>
</feature>
<evidence type="ECO:0000256" key="2">
    <source>
        <dbReference type="SAM" id="SignalP"/>
    </source>
</evidence>
<name>A0A927B240_9BACT</name>
<evidence type="ECO:0008006" key="5">
    <source>
        <dbReference type="Google" id="ProtNLM"/>
    </source>
</evidence>
<feature type="region of interest" description="Disordered" evidence="1">
    <location>
        <begin position="143"/>
        <end position="209"/>
    </location>
</feature>
<feature type="compositionally biased region" description="Polar residues" evidence="1">
    <location>
        <begin position="184"/>
        <end position="198"/>
    </location>
</feature>
<feature type="region of interest" description="Disordered" evidence="1">
    <location>
        <begin position="356"/>
        <end position="380"/>
    </location>
</feature>
<feature type="signal peptide" evidence="2">
    <location>
        <begin position="1"/>
        <end position="30"/>
    </location>
</feature>
<dbReference type="SUPFAM" id="SSF51126">
    <property type="entry name" value="Pectin lyase-like"/>
    <property type="match status" value="1"/>
</dbReference>
<evidence type="ECO:0000313" key="3">
    <source>
        <dbReference type="EMBL" id="MBD2753918.1"/>
    </source>
</evidence>
<dbReference type="RefSeq" id="WP_191039558.1">
    <property type="nucleotide sequence ID" value="NZ_JACXAA010000004.1"/>
</dbReference>